<feature type="domain" description="Bifunctional inhibitor/plant lipid transfer protein/seed storage helical" evidence="2">
    <location>
        <begin position="38"/>
        <end position="118"/>
    </location>
</feature>
<dbReference type="Proteomes" id="UP000694240">
    <property type="component" value="Chromosome 12"/>
</dbReference>
<dbReference type="InterPro" id="IPR027923">
    <property type="entry name" value="Hydrophob_seed_dom"/>
</dbReference>
<sequence>MASKSMMKNAIALFLTINLVFLGFTKAQGPPPPQAPVCPRDSINFISCSNVFRLSLILINEQTVLPCCTLVAGLDAAAASACICNAVRVTIFNFLTINLRVNQVLRLCRILPPAGFRCA</sequence>
<evidence type="ECO:0000259" key="2">
    <source>
        <dbReference type="SMART" id="SM00499"/>
    </source>
</evidence>
<dbReference type="SMART" id="SM00499">
    <property type="entry name" value="AAI"/>
    <property type="match status" value="1"/>
</dbReference>
<gene>
    <name evidence="3" type="ORF">ISN45_Aa07g019260</name>
</gene>
<proteinExistence type="predicted"/>
<reference evidence="3 4" key="1">
    <citation type="submission" date="2020-12" db="EMBL/GenBank/DDBJ databases">
        <title>Concerted genomic and epigenomic changes stabilize Arabidopsis allopolyploids.</title>
        <authorList>
            <person name="Chen Z."/>
        </authorList>
    </citation>
    <scope>NUCLEOTIDE SEQUENCE [LARGE SCALE GENOMIC DNA]</scope>
    <source>
        <strain evidence="3">Allo738</strain>
        <tissue evidence="3">Leaf</tissue>
    </source>
</reference>
<evidence type="ECO:0000313" key="4">
    <source>
        <dbReference type="Proteomes" id="UP000694240"/>
    </source>
</evidence>
<dbReference type="AlphaFoldDB" id="A0A8T1Y6L0"/>
<dbReference type="PANTHER" id="PTHR31731">
    <property type="match status" value="1"/>
</dbReference>
<keyword evidence="4" id="KW-1185">Reference proteome</keyword>
<protein>
    <submittedName>
        <fullName evidence="3">Hydrophobic seed protein domain</fullName>
    </submittedName>
</protein>
<evidence type="ECO:0000313" key="3">
    <source>
        <dbReference type="EMBL" id="KAG7541881.1"/>
    </source>
</evidence>
<feature type="signal peptide" evidence="1">
    <location>
        <begin position="1"/>
        <end position="27"/>
    </location>
</feature>
<dbReference type="InterPro" id="IPR051636">
    <property type="entry name" value="Plant_LTP/defense-related"/>
</dbReference>
<accession>A0A8T1Y6L0</accession>
<dbReference type="Pfam" id="PF14547">
    <property type="entry name" value="Hydrophob_seed"/>
    <property type="match status" value="1"/>
</dbReference>
<dbReference type="InterPro" id="IPR016140">
    <property type="entry name" value="Bifunc_inhib/LTP/seed_store"/>
</dbReference>
<feature type="chain" id="PRO_5035792808" evidence="1">
    <location>
        <begin position="28"/>
        <end position="119"/>
    </location>
</feature>
<comment type="caution">
    <text evidence="3">The sequence shown here is derived from an EMBL/GenBank/DDBJ whole genome shotgun (WGS) entry which is preliminary data.</text>
</comment>
<keyword evidence="1" id="KW-0732">Signal</keyword>
<dbReference type="EMBL" id="JAEFBK010000012">
    <property type="protein sequence ID" value="KAG7541881.1"/>
    <property type="molecule type" value="Genomic_DNA"/>
</dbReference>
<organism evidence="3 4">
    <name type="scientific">Arabidopsis thaliana x Arabidopsis arenosa</name>
    <dbReference type="NCBI Taxonomy" id="1240361"/>
    <lineage>
        <taxon>Eukaryota</taxon>
        <taxon>Viridiplantae</taxon>
        <taxon>Streptophyta</taxon>
        <taxon>Embryophyta</taxon>
        <taxon>Tracheophyta</taxon>
        <taxon>Spermatophyta</taxon>
        <taxon>Magnoliopsida</taxon>
        <taxon>eudicotyledons</taxon>
        <taxon>Gunneridae</taxon>
        <taxon>Pentapetalae</taxon>
        <taxon>rosids</taxon>
        <taxon>malvids</taxon>
        <taxon>Brassicales</taxon>
        <taxon>Brassicaceae</taxon>
        <taxon>Camelineae</taxon>
        <taxon>Arabidopsis</taxon>
    </lineage>
</organism>
<dbReference type="CDD" id="cd01958">
    <property type="entry name" value="HPS_like"/>
    <property type="match status" value="1"/>
</dbReference>
<name>A0A8T1Y6L0_9BRAS</name>
<evidence type="ECO:0000256" key="1">
    <source>
        <dbReference type="SAM" id="SignalP"/>
    </source>
</evidence>